<reference evidence="1" key="2">
    <citation type="submission" date="2021-02" db="EMBL/GenBank/DDBJ databases">
        <authorList>
            <person name="Kimball J.A."/>
            <person name="Haas M.W."/>
            <person name="Macchietto M."/>
            <person name="Kono T."/>
            <person name="Duquette J."/>
            <person name="Shao M."/>
        </authorList>
    </citation>
    <scope>NUCLEOTIDE SEQUENCE</scope>
    <source>
        <tissue evidence="1">Fresh leaf tissue</tissue>
    </source>
</reference>
<name>A0A8J5RG90_ZIZPA</name>
<protein>
    <submittedName>
        <fullName evidence="1">Uncharacterized protein</fullName>
    </submittedName>
</protein>
<sequence length="71" mass="7757">MRRIARTRLEPRTGACERLLRLHRASAHRGTGRRTADGGRHPALDRLISARGGAARSDPHSPVALISVPPF</sequence>
<keyword evidence="2" id="KW-1185">Reference proteome</keyword>
<reference evidence="1" key="1">
    <citation type="journal article" date="2021" name="bioRxiv">
        <title>Whole Genome Assembly and Annotation of Northern Wild Rice, Zizania palustris L., Supports a Whole Genome Duplication in the Zizania Genus.</title>
        <authorList>
            <person name="Haas M."/>
            <person name="Kono T."/>
            <person name="Macchietto M."/>
            <person name="Millas R."/>
            <person name="McGilp L."/>
            <person name="Shao M."/>
            <person name="Duquette J."/>
            <person name="Hirsch C.N."/>
            <person name="Kimball J."/>
        </authorList>
    </citation>
    <scope>NUCLEOTIDE SEQUENCE</scope>
    <source>
        <tissue evidence="1">Fresh leaf tissue</tissue>
    </source>
</reference>
<evidence type="ECO:0000313" key="1">
    <source>
        <dbReference type="EMBL" id="KAG8045104.1"/>
    </source>
</evidence>
<dbReference type="AlphaFoldDB" id="A0A8J5RG90"/>
<comment type="caution">
    <text evidence="1">The sequence shown here is derived from an EMBL/GenBank/DDBJ whole genome shotgun (WGS) entry which is preliminary data.</text>
</comment>
<dbReference type="Proteomes" id="UP000729402">
    <property type="component" value="Unassembled WGS sequence"/>
</dbReference>
<organism evidence="1 2">
    <name type="scientific">Zizania palustris</name>
    <name type="common">Northern wild rice</name>
    <dbReference type="NCBI Taxonomy" id="103762"/>
    <lineage>
        <taxon>Eukaryota</taxon>
        <taxon>Viridiplantae</taxon>
        <taxon>Streptophyta</taxon>
        <taxon>Embryophyta</taxon>
        <taxon>Tracheophyta</taxon>
        <taxon>Spermatophyta</taxon>
        <taxon>Magnoliopsida</taxon>
        <taxon>Liliopsida</taxon>
        <taxon>Poales</taxon>
        <taxon>Poaceae</taxon>
        <taxon>BOP clade</taxon>
        <taxon>Oryzoideae</taxon>
        <taxon>Oryzeae</taxon>
        <taxon>Zizaniinae</taxon>
        <taxon>Zizania</taxon>
    </lineage>
</organism>
<dbReference type="EMBL" id="JAAALK010000290">
    <property type="protein sequence ID" value="KAG8045104.1"/>
    <property type="molecule type" value="Genomic_DNA"/>
</dbReference>
<evidence type="ECO:0000313" key="2">
    <source>
        <dbReference type="Proteomes" id="UP000729402"/>
    </source>
</evidence>
<gene>
    <name evidence="1" type="ORF">GUJ93_ZPchr0008g12679</name>
</gene>
<accession>A0A8J5RG90</accession>
<proteinExistence type="predicted"/>